<reference evidence="1 2" key="1">
    <citation type="submission" date="2018-06" db="EMBL/GenBank/DDBJ databases">
        <title>Genomic Encyclopedia of Archaeal and Bacterial Type Strains, Phase II (KMG-II): from individual species to whole genera.</title>
        <authorList>
            <person name="Goeker M."/>
        </authorList>
    </citation>
    <scope>NUCLEOTIDE SEQUENCE [LARGE SCALE GENOMIC DNA]</scope>
    <source>
        <strain evidence="1 2">DSM 29821</strain>
    </source>
</reference>
<evidence type="ECO:0000313" key="1">
    <source>
        <dbReference type="EMBL" id="RAJ75153.1"/>
    </source>
</evidence>
<keyword evidence="2" id="KW-1185">Reference proteome</keyword>
<protein>
    <submittedName>
        <fullName evidence="1">Uncharacterized protein</fullName>
    </submittedName>
</protein>
<dbReference type="Proteomes" id="UP000249819">
    <property type="component" value="Unassembled WGS sequence"/>
</dbReference>
<dbReference type="AlphaFoldDB" id="A0A327VMV5"/>
<gene>
    <name evidence="1" type="ORF">CLV59_110202</name>
</gene>
<dbReference type="EMBL" id="QLMA01000010">
    <property type="protein sequence ID" value="RAJ75153.1"/>
    <property type="molecule type" value="Genomic_DNA"/>
</dbReference>
<accession>A0A327VMV5</accession>
<sequence>MDEIQTVIGYSTLNIYIDKYSEYDKCIENQFFIVFMRVTLMHNMYALKSRETFVDLNRKN</sequence>
<organism evidence="1 2">
    <name type="scientific">Chitinophaga dinghuensis</name>
    <dbReference type="NCBI Taxonomy" id="1539050"/>
    <lineage>
        <taxon>Bacteria</taxon>
        <taxon>Pseudomonadati</taxon>
        <taxon>Bacteroidota</taxon>
        <taxon>Chitinophagia</taxon>
        <taxon>Chitinophagales</taxon>
        <taxon>Chitinophagaceae</taxon>
        <taxon>Chitinophaga</taxon>
    </lineage>
</organism>
<proteinExistence type="predicted"/>
<comment type="caution">
    <text evidence="1">The sequence shown here is derived from an EMBL/GenBank/DDBJ whole genome shotgun (WGS) entry which is preliminary data.</text>
</comment>
<evidence type="ECO:0000313" key="2">
    <source>
        <dbReference type="Proteomes" id="UP000249819"/>
    </source>
</evidence>
<name>A0A327VMV5_9BACT</name>